<evidence type="ECO:0000256" key="8">
    <source>
        <dbReference type="SAM" id="MobiDB-lite"/>
    </source>
</evidence>
<dbReference type="GO" id="GO:0005829">
    <property type="term" value="C:cytosol"/>
    <property type="evidence" value="ECO:0007669"/>
    <property type="project" value="TreeGrafter"/>
</dbReference>
<dbReference type="SUPFAM" id="SSF54814">
    <property type="entry name" value="Prokaryotic type KH domain (KH-domain type II)"/>
    <property type="match status" value="2"/>
</dbReference>
<dbReference type="eggNOG" id="COG0195">
    <property type="taxonomic scope" value="Bacteria"/>
</dbReference>
<keyword evidence="12" id="KW-0648">Protein biosynthesis</keyword>
<keyword evidence="13" id="KW-1185">Reference proteome</keyword>
<comment type="subcellular location">
    <subcellularLocation>
        <location evidence="7">Cytoplasm</location>
    </subcellularLocation>
</comment>
<accession>S5MGQ0</accession>
<dbReference type="InterPro" id="IPR025249">
    <property type="entry name" value="TF_NusA_KH_1st"/>
</dbReference>
<evidence type="ECO:0000256" key="2">
    <source>
        <dbReference type="ARBA" id="ARBA00022490"/>
    </source>
</evidence>
<dbReference type="GO" id="GO:0003746">
    <property type="term" value="F:translation elongation factor activity"/>
    <property type="evidence" value="ECO:0007669"/>
    <property type="project" value="UniProtKB-KW"/>
</dbReference>
<dbReference type="Gene3D" id="3.30.1480.10">
    <property type="entry name" value="NusA, N-terminal domain"/>
    <property type="match status" value="1"/>
</dbReference>
<dbReference type="PANTHER" id="PTHR22648:SF0">
    <property type="entry name" value="TRANSCRIPTION TERMINATION_ANTITERMINATION PROTEIN NUSA"/>
    <property type="match status" value="1"/>
</dbReference>
<dbReference type="PATRIC" id="fig|1276220.3.peg.380"/>
<keyword evidence="1 7" id="KW-0806">Transcription termination</keyword>
<evidence type="ECO:0000313" key="13">
    <source>
        <dbReference type="Proteomes" id="UP000014984"/>
    </source>
</evidence>
<dbReference type="Pfam" id="PF13184">
    <property type="entry name" value="KH_NusA_1st"/>
    <property type="match status" value="1"/>
</dbReference>
<dbReference type="HAMAP" id="MF_00945_B">
    <property type="entry name" value="NusA_B"/>
    <property type="match status" value="1"/>
</dbReference>
<comment type="similarity">
    <text evidence="7">Belongs to the NusA family.</text>
</comment>
<keyword evidence="5 7" id="KW-0805">Transcription regulation</keyword>
<evidence type="ECO:0000256" key="3">
    <source>
        <dbReference type="ARBA" id="ARBA00022814"/>
    </source>
</evidence>
<dbReference type="Gene3D" id="2.40.50.140">
    <property type="entry name" value="Nucleic acid-binding proteins"/>
    <property type="match status" value="1"/>
</dbReference>
<dbReference type="AlphaFoldDB" id="S5MGQ0"/>
<dbReference type="Pfam" id="PF26594">
    <property type="entry name" value="KH_NusA_2nd"/>
    <property type="match status" value="1"/>
</dbReference>
<name>S5MGQ0_9MOLU</name>
<protein>
    <recommendedName>
        <fullName evidence="7">Transcription termination/antitermination protein NusA</fullName>
    </recommendedName>
</protein>
<dbReference type="InterPro" id="IPR030842">
    <property type="entry name" value="TF_NusA_bacterial"/>
</dbReference>
<dbReference type="KEGG" id="stai:STAIW_v1c03750"/>
<evidence type="ECO:0000256" key="5">
    <source>
        <dbReference type="ARBA" id="ARBA00023015"/>
    </source>
</evidence>
<dbReference type="STRING" id="1276220.STAIW_v1c03750"/>
<keyword evidence="4 7" id="KW-0694">RNA-binding</keyword>
<dbReference type="SUPFAM" id="SSF69705">
    <property type="entry name" value="Transcription factor NusA, N-terminal domain"/>
    <property type="match status" value="1"/>
</dbReference>
<evidence type="ECO:0000259" key="10">
    <source>
        <dbReference type="Pfam" id="PF13184"/>
    </source>
</evidence>
<dbReference type="InterPro" id="IPR058582">
    <property type="entry name" value="KH_NusA_2nd"/>
</dbReference>
<dbReference type="HOGENOM" id="CLU_029242_2_2_14"/>
<evidence type="ECO:0000259" key="11">
    <source>
        <dbReference type="Pfam" id="PF26594"/>
    </source>
</evidence>
<keyword evidence="12" id="KW-0251">Elongation factor</keyword>
<dbReference type="InterPro" id="IPR036555">
    <property type="entry name" value="NusA_N_sf"/>
</dbReference>
<feature type="domain" description="NusA-like second KH" evidence="11">
    <location>
        <begin position="284"/>
        <end position="349"/>
    </location>
</feature>
<evidence type="ECO:0000256" key="4">
    <source>
        <dbReference type="ARBA" id="ARBA00022884"/>
    </source>
</evidence>
<dbReference type="EMBL" id="CP005074">
    <property type="protein sequence ID" value="AGR41025.1"/>
    <property type="molecule type" value="Genomic_DNA"/>
</dbReference>
<feature type="domain" description="Transcription factor NusA N-terminal" evidence="9">
    <location>
        <begin position="7"/>
        <end position="128"/>
    </location>
</feature>
<dbReference type="CDD" id="cd02134">
    <property type="entry name" value="KH-II_NusA_rpt1"/>
    <property type="match status" value="1"/>
</dbReference>
<dbReference type="InterPro" id="IPR012340">
    <property type="entry name" value="NA-bd_OB-fold"/>
</dbReference>
<keyword evidence="2 7" id="KW-0963">Cytoplasm</keyword>
<feature type="compositionally biased region" description="Polar residues" evidence="8">
    <location>
        <begin position="382"/>
        <end position="400"/>
    </location>
</feature>
<feature type="domain" description="Transcription factor NusA first KH" evidence="10">
    <location>
        <begin position="202"/>
        <end position="279"/>
    </location>
</feature>
<dbReference type="PANTHER" id="PTHR22648">
    <property type="entry name" value="TRANSCRIPTION TERMINATION FACTOR NUSA"/>
    <property type="match status" value="1"/>
</dbReference>
<feature type="region of interest" description="Disordered" evidence="8">
    <location>
        <begin position="379"/>
        <end position="400"/>
    </location>
</feature>
<dbReference type="SUPFAM" id="SSF50249">
    <property type="entry name" value="Nucleic acid-binding proteins"/>
    <property type="match status" value="1"/>
</dbReference>
<dbReference type="InterPro" id="IPR013735">
    <property type="entry name" value="TF_NusA_N"/>
</dbReference>
<dbReference type="GO" id="GO:0006353">
    <property type="term" value="P:DNA-templated transcription termination"/>
    <property type="evidence" value="ECO:0007669"/>
    <property type="project" value="UniProtKB-UniRule"/>
</dbReference>
<dbReference type="GO" id="GO:0031564">
    <property type="term" value="P:transcription antitermination"/>
    <property type="evidence" value="ECO:0007669"/>
    <property type="project" value="UniProtKB-UniRule"/>
</dbReference>
<dbReference type="InterPro" id="IPR010213">
    <property type="entry name" value="TF_NusA"/>
</dbReference>
<dbReference type="CDD" id="cd22529">
    <property type="entry name" value="KH-II_NusA_rpt2"/>
    <property type="match status" value="1"/>
</dbReference>
<dbReference type="GO" id="GO:0003700">
    <property type="term" value="F:DNA-binding transcription factor activity"/>
    <property type="evidence" value="ECO:0007669"/>
    <property type="project" value="InterPro"/>
</dbReference>
<comment type="subunit">
    <text evidence="7">Monomer. Binds directly to the core enzyme of the DNA-dependent RNA polymerase and to nascent RNA.</text>
</comment>
<comment type="function">
    <text evidence="7">Participates in both transcription termination and antitermination.</text>
</comment>
<gene>
    <name evidence="7 12" type="primary">nusA</name>
    <name evidence="12" type="ORF">STAIW_v1c03750</name>
</gene>
<dbReference type="FunFam" id="3.30.300.20:FF:000002">
    <property type="entry name" value="Transcription termination/antitermination protein NusA"/>
    <property type="match status" value="1"/>
</dbReference>
<evidence type="ECO:0000313" key="12">
    <source>
        <dbReference type="EMBL" id="AGR41025.1"/>
    </source>
</evidence>
<keyword evidence="6 7" id="KW-0804">Transcription</keyword>
<sequence length="448" mass="50733">MIDGAQLLDAIYEIVQDKKIEKSIIFEGIKEGFQKAYEKFFDPEAIVRVDIDENTGQIKVFKELTVVQKIEDEWLEIGINAAKEKYGEDVSIGNNVYEPVEFTLDFSKLAVMQVGQIIKQKIREGEKNKIYQEFLEKNHEIVGGFVKDITETSYLVDIDGSIVPIWYKKIIPGETFDIDQRICFYIEEVSKDNKHSQIQASRIHPEFLAKLIEIEVPEILEGIVEIKSVAREPGNRAKIAVYSHEEGVDPIGSCVGASGSRIKNVTKELAGEKIDVVLYSDDKKTFLMNSLAPVKVISIEIDEENNEGFIVVPNEQLSLAIGKKGMAARLVANLVNMKINIFSLESANERKVAVHWNGNITESELNNPEFINKVNKRREKASSNNLKTNRFQKPKTESTQEIDNSLFVKDSSIDEIQASIAAFENLSNNEASSFDEIDDQYDDYYENN</sequence>
<evidence type="ECO:0000256" key="7">
    <source>
        <dbReference type="HAMAP-Rule" id="MF_00945"/>
    </source>
</evidence>
<proteinExistence type="inferred from homology"/>
<evidence type="ECO:0000256" key="1">
    <source>
        <dbReference type="ARBA" id="ARBA00022472"/>
    </source>
</evidence>
<dbReference type="Proteomes" id="UP000014984">
    <property type="component" value="Chromosome"/>
</dbReference>
<organism evidence="12 13">
    <name type="scientific">Spiroplasma taiwanense CT-1</name>
    <dbReference type="NCBI Taxonomy" id="1276220"/>
    <lineage>
        <taxon>Bacteria</taxon>
        <taxon>Bacillati</taxon>
        <taxon>Mycoplasmatota</taxon>
        <taxon>Mollicutes</taxon>
        <taxon>Entomoplasmatales</taxon>
        <taxon>Spiroplasmataceae</taxon>
        <taxon>Spiroplasma</taxon>
    </lineage>
</organism>
<dbReference type="InterPro" id="IPR015946">
    <property type="entry name" value="KH_dom-like_a/b"/>
</dbReference>
<dbReference type="Pfam" id="PF08529">
    <property type="entry name" value="NusA_N"/>
    <property type="match status" value="1"/>
</dbReference>
<evidence type="ECO:0000259" key="9">
    <source>
        <dbReference type="Pfam" id="PF08529"/>
    </source>
</evidence>
<reference evidence="12 13" key="1">
    <citation type="journal article" date="2013" name="Genome Biol. Evol.">
        <title>Comparison of metabolic capacities and inference of gene content evolution in mosquito-associated Spiroplasma diminutum and S. taiwanense.</title>
        <authorList>
            <person name="Lo W.S."/>
            <person name="Ku C."/>
            <person name="Chen L.L."/>
            <person name="Chang T.H."/>
            <person name="Kuo C.H."/>
        </authorList>
    </citation>
    <scope>NUCLEOTIDE SEQUENCE [LARGE SCALE GENOMIC DNA]</scope>
    <source>
        <strain evidence="12">CT-1</strain>
    </source>
</reference>
<evidence type="ECO:0000256" key="6">
    <source>
        <dbReference type="ARBA" id="ARBA00023163"/>
    </source>
</evidence>
<dbReference type="Gene3D" id="3.30.300.20">
    <property type="match status" value="2"/>
</dbReference>
<dbReference type="GO" id="GO:0003723">
    <property type="term" value="F:RNA binding"/>
    <property type="evidence" value="ECO:0007669"/>
    <property type="project" value="UniProtKB-UniRule"/>
</dbReference>
<dbReference type="NCBIfam" id="TIGR01953">
    <property type="entry name" value="NusA"/>
    <property type="match status" value="1"/>
</dbReference>
<dbReference type="RefSeq" id="WP_020834164.1">
    <property type="nucleotide sequence ID" value="NC_021846.1"/>
</dbReference>
<dbReference type="InterPro" id="IPR009019">
    <property type="entry name" value="KH_sf_prok-type"/>
</dbReference>
<keyword evidence="3 7" id="KW-0889">Transcription antitermination</keyword>